<dbReference type="InterPro" id="IPR052026">
    <property type="entry name" value="ExeA_AAA_ATPase_DNA-bind"/>
</dbReference>
<dbReference type="SUPFAM" id="SSF52540">
    <property type="entry name" value="P-loop containing nucleoside triphosphate hydrolases"/>
    <property type="match status" value="1"/>
</dbReference>
<dbReference type="SMART" id="SM00382">
    <property type="entry name" value="AAA"/>
    <property type="match status" value="1"/>
</dbReference>
<comment type="caution">
    <text evidence="2">The sequence shown here is derived from an EMBL/GenBank/DDBJ whole genome shotgun (WGS) entry which is preliminary data.</text>
</comment>
<dbReference type="InterPro" id="IPR003593">
    <property type="entry name" value="AAA+_ATPase"/>
</dbReference>
<dbReference type="Gene3D" id="3.40.50.300">
    <property type="entry name" value="P-loop containing nucleotide triphosphate hydrolases"/>
    <property type="match status" value="1"/>
</dbReference>
<dbReference type="InterPro" id="IPR049945">
    <property type="entry name" value="AAA_22"/>
</dbReference>
<sequence>MMDDHYGLRGRPFQLTPDPRFWFDTATHGKAMAYLGYGLSQGEGFVVITGDPGAGKTTLLGHLLAELDGERLNVIKIVSTHLRADDMLRLVAQGLGLPGDDLSKAALLLAIERGLHEVARAGRRTLLVVDEAQALPGESLDELRMLSNFQAGGYPLLQIFLLGQPEFRLVLQQPAFEQLRQRVIAMHHLAPMEVEEVEAYLMHRLMLVGWSGRPRFTADALAAMHRWSGGIPRRLNQLASRVLLYGAVEQIENFGAPDVAAVIEDIEQEDVIEPAPEPVPEPAPVRAGRVAELRAVPEGSAETRALERRVAELEAQVASQSDALRRVLSLLVDWVEKDDGRSGIDLDALRGSAA</sequence>
<dbReference type="Proteomes" id="UP000531251">
    <property type="component" value="Unassembled WGS sequence"/>
</dbReference>
<proteinExistence type="predicted"/>
<keyword evidence="3" id="KW-1185">Reference proteome</keyword>
<name>A0A7X5XY13_9SPHN</name>
<feature type="domain" description="AAA+ ATPase" evidence="1">
    <location>
        <begin position="42"/>
        <end position="249"/>
    </location>
</feature>
<dbReference type="EMBL" id="JAATJB010000004">
    <property type="protein sequence ID" value="NJB97454.1"/>
    <property type="molecule type" value="Genomic_DNA"/>
</dbReference>
<dbReference type="PANTHER" id="PTHR35894">
    <property type="entry name" value="GENERAL SECRETION PATHWAY PROTEIN A-RELATED"/>
    <property type="match status" value="1"/>
</dbReference>
<dbReference type="AlphaFoldDB" id="A0A7X5XY13"/>
<dbReference type="GO" id="GO:0016887">
    <property type="term" value="F:ATP hydrolysis activity"/>
    <property type="evidence" value="ECO:0007669"/>
    <property type="project" value="InterPro"/>
</dbReference>
<dbReference type="RefSeq" id="WP_125976132.1">
    <property type="nucleotide sequence ID" value="NZ_BAAADY010000013.1"/>
</dbReference>
<dbReference type="PANTHER" id="PTHR35894:SF5">
    <property type="entry name" value="MU-LIKE PROPHAGE FLUMU DNA TRANSPOSITION PROTEIN B"/>
    <property type="match status" value="1"/>
</dbReference>
<evidence type="ECO:0000259" key="1">
    <source>
        <dbReference type="SMART" id="SM00382"/>
    </source>
</evidence>
<accession>A0A7X5XY13</accession>
<gene>
    <name evidence="2" type="ORF">GGR89_001766</name>
</gene>
<dbReference type="InterPro" id="IPR027417">
    <property type="entry name" value="P-loop_NTPase"/>
</dbReference>
<protein>
    <submittedName>
        <fullName evidence="2">Putative secretion ATPase (PEP-CTERM system associated)</fullName>
    </submittedName>
</protein>
<organism evidence="2 3">
    <name type="scientific">Sphingomonas trueperi</name>
    <dbReference type="NCBI Taxonomy" id="53317"/>
    <lineage>
        <taxon>Bacteria</taxon>
        <taxon>Pseudomonadati</taxon>
        <taxon>Pseudomonadota</taxon>
        <taxon>Alphaproteobacteria</taxon>
        <taxon>Sphingomonadales</taxon>
        <taxon>Sphingomonadaceae</taxon>
        <taxon>Sphingomonas</taxon>
    </lineage>
</organism>
<reference evidence="2 3" key="1">
    <citation type="submission" date="2020-03" db="EMBL/GenBank/DDBJ databases">
        <title>Genomic Encyclopedia of Type Strains, Phase IV (KMG-IV): sequencing the most valuable type-strain genomes for metagenomic binning, comparative biology and taxonomic classification.</title>
        <authorList>
            <person name="Goeker M."/>
        </authorList>
    </citation>
    <scope>NUCLEOTIDE SEQUENCE [LARGE SCALE GENOMIC DNA]</scope>
    <source>
        <strain evidence="2 3">DSM 7225</strain>
    </source>
</reference>
<dbReference type="Pfam" id="PF13401">
    <property type="entry name" value="AAA_22"/>
    <property type="match status" value="1"/>
</dbReference>
<evidence type="ECO:0000313" key="2">
    <source>
        <dbReference type="EMBL" id="NJB97454.1"/>
    </source>
</evidence>
<evidence type="ECO:0000313" key="3">
    <source>
        <dbReference type="Proteomes" id="UP000531251"/>
    </source>
</evidence>